<protein>
    <submittedName>
        <fullName evidence="7">TPP-binding protein</fullName>
    </submittedName>
</protein>
<dbReference type="AlphaFoldDB" id="A0A371B4E3"/>
<organism evidence="7 8">
    <name type="scientific">Undibacter mobilis</name>
    <dbReference type="NCBI Taxonomy" id="2292256"/>
    <lineage>
        <taxon>Bacteria</taxon>
        <taxon>Pseudomonadati</taxon>
        <taxon>Pseudomonadota</taxon>
        <taxon>Alphaproteobacteria</taxon>
        <taxon>Hyphomicrobiales</taxon>
        <taxon>Nitrobacteraceae</taxon>
        <taxon>Undibacter</taxon>
    </lineage>
</organism>
<keyword evidence="2 3" id="KW-0786">Thiamine pyrophosphate</keyword>
<dbReference type="CDD" id="cd00568">
    <property type="entry name" value="TPP_enzymes"/>
    <property type="match status" value="1"/>
</dbReference>
<dbReference type="GO" id="GO:0030976">
    <property type="term" value="F:thiamine pyrophosphate binding"/>
    <property type="evidence" value="ECO:0007669"/>
    <property type="project" value="InterPro"/>
</dbReference>
<dbReference type="InterPro" id="IPR012000">
    <property type="entry name" value="Thiamin_PyroP_enz_cen_dom"/>
</dbReference>
<evidence type="ECO:0000259" key="4">
    <source>
        <dbReference type="Pfam" id="PF00205"/>
    </source>
</evidence>
<dbReference type="GO" id="GO:0000287">
    <property type="term" value="F:magnesium ion binding"/>
    <property type="evidence" value="ECO:0007669"/>
    <property type="project" value="InterPro"/>
</dbReference>
<dbReference type="EMBL" id="QRGO01000002">
    <property type="protein sequence ID" value="RDV02367.1"/>
    <property type="molecule type" value="Genomic_DNA"/>
</dbReference>
<proteinExistence type="inferred from homology"/>
<dbReference type="Pfam" id="PF02775">
    <property type="entry name" value="TPP_enzyme_C"/>
    <property type="match status" value="1"/>
</dbReference>
<dbReference type="InterPro" id="IPR045229">
    <property type="entry name" value="TPP_enz"/>
</dbReference>
<gene>
    <name evidence="7" type="ORF">DXH78_14390</name>
</gene>
<dbReference type="InterPro" id="IPR029061">
    <property type="entry name" value="THDP-binding"/>
</dbReference>
<evidence type="ECO:0000259" key="5">
    <source>
        <dbReference type="Pfam" id="PF02775"/>
    </source>
</evidence>
<comment type="caution">
    <text evidence="7">The sequence shown here is derived from an EMBL/GenBank/DDBJ whole genome shotgun (WGS) entry which is preliminary data.</text>
</comment>
<evidence type="ECO:0000256" key="2">
    <source>
        <dbReference type="ARBA" id="ARBA00023052"/>
    </source>
</evidence>
<name>A0A371B4E3_9BRAD</name>
<evidence type="ECO:0000313" key="7">
    <source>
        <dbReference type="EMBL" id="RDV02367.1"/>
    </source>
</evidence>
<dbReference type="Pfam" id="PF00205">
    <property type="entry name" value="TPP_enzyme_M"/>
    <property type="match status" value="1"/>
</dbReference>
<dbReference type="GO" id="GO:0005948">
    <property type="term" value="C:acetolactate synthase complex"/>
    <property type="evidence" value="ECO:0007669"/>
    <property type="project" value="TreeGrafter"/>
</dbReference>
<dbReference type="PANTHER" id="PTHR18968">
    <property type="entry name" value="THIAMINE PYROPHOSPHATE ENZYMES"/>
    <property type="match status" value="1"/>
</dbReference>
<feature type="domain" description="Thiamine pyrophosphate enzyme central" evidence="4">
    <location>
        <begin position="192"/>
        <end position="317"/>
    </location>
</feature>
<feature type="domain" description="Thiamine pyrophosphate enzyme TPP-binding" evidence="5">
    <location>
        <begin position="375"/>
        <end position="519"/>
    </location>
</feature>
<accession>A0A371B4E3</accession>
<comment type="similarity">
    <text evidence="1 3">Belongs to the TPP enzyme family.</text>
</comment>
<dbReference type="Gene3D" id="3.40.50.1220">
    <property type="entry name" value="TPP-binding domain"/>
    <property type="match status" value="1"/>
</dbReference>
<dbReference type="SUPFAM" id="SSF52467">
    <property type="entry name" value="DHS-like NAD/FAD-binding domain"/>
    <property type="match status" value="1"/>
</dbReference>
<evidence type="ECO:0000313" key="8">
    <source>
        <dbReference type="Proteomes" id="UP000263993"/>
    </source>
</evidence>
<evidence type="ECO:0000256" key="1">
    <source>
        <dbReference type="ARBA" id="ARBA00007812"/>
    </source>
</evidence>
<dbReference type="InterPro" id="IPR012001">
    <property type="entry name" value="Thiamin_PyroP_enz_TPP-bd_dom"/>
</dbReference>
<dbReference type="Pfam" id="PF02776">
    <property type="entry name" value="TPP_enzyme_N"/>
    <property type="match status" value="1"/>
</dbReference>
<dbReference type="SUPFAM" id="SSF52518">
    <property type="entry name" value="Thiamin diphosphate-binding fold (THDP-binding)"/>
    <property type="match status" value="2"/>
</dbReference>
<dbReference type="GO" id="GO:0009099">
    <property type="term" value="P:L-valine biosynthetic process"/>
    <property type="evidence" value="ECO:0007669"/>
    <property type="project" value="TreeGrafter"/>
</dbReference>
<dbReference type="InterPro" id="IPR029035">
    <property type="entry name" value="DHS-like_NAD/FAD-binding_dom"/>
</dbReference>
<dbReference type="PROSITE" id="PS00187">
    <property type="entry name" value="TPP_ENZYMES"/>
    <property type="match status" value="1"/>
</dbReference>
<dbReference type="CDD" id="cd07035">
    <property type="entry name" value="TPP_PYR_POX_like"/>
    <property type="match status" value="1"/>
</dbReference>
<dbReference type="InterPro" id="IPR011766">
    <property type="entry name" value="TPP_enzyme_TPP-bd"/>
</dbReference>
<feature type="domain" description="Thiamine pyrophosphate enzyme N-terminal TPP-binding" evidence="6">
    <location>
        <begin position="1"/>
        <end position="120"/>
    </location>
</feature>
<evidence type="ECO:0000259" key="6">
    <source>
        <dbReference type="Pfam" id="PF02776"/>
    </source>
</evidence>
<evidence type="ECO:0000256" key="3">
    <source>
        <dbReference type="RuleBase" id="RU362132"/>
    </source>
</evidence>
<dbReference type="GO" id="GO:0009097">
    <property type="term" value="P:isoleucine biosynthetic process"/>
    <property type="evidence" value="ECO:0007669"/>
    <property type="project" value="TreeGrafter"/>
</dbReference>
<dbReference type="PANTHER" id="PTHR18968:SF167">
    <property type="entry name" value="ACETOLACTATE SYNTHASE LARGE SUBUNIT ILVB2-RELATED"/>
    <property type="match status" value="1"/>
</dbReference>
<dbReference type="OrthoDB" id="4494979at2"/>
<reference evidence="8" key="1">
    <citation type="submission" date="2018-08" db="EMBL/GenBank/DDBJ databases">
        <authorList>
            <person name="Kim S.-J."/>
            <person name="Jung G.-Y."/>
        </authorList>
    </citation>
    <scope>NUCLEOTIDE SEQUENCE [LARGE SCALE GENOMIC DNA]</scope>
    <source>
        <strain evidence="8">GY_H</strain>
    </source>
</reference>
<sequence>MSTAEATVETLLAYGLRTVYALPGVHNDHLFDAFARSGDRMAVVHTRHEQGAAYMALGAALATGRPQAYAVVPGPGLMNSGAALLTAYGMNAPVLALIGQIPAEAIGRDQGHLHEIKDQAGILKRLVDHAVMLKSPAEAPAKTAKAIRSMTEGRPGPAALECAMNVWGKRGPVGSIPAALPPRAPRIDEDAIKRAAKMLGKARRVLIVAGGGAQDASPEVTLLSSMLQAPVMSYRRGGGVLDGRSPFSVNLPLGRELWAEADAVLAVGTRLFYPMTQWGVDRGLTIVSVDATKEGATRFHKPDVALIGDAAPVLRRLIDALGKTNIKRAPRDDEMRPRQMKMRSRLAKLAPQIAFLDAIRAELPEDGIYVDEVTQVGFAARLAFPVYKPRTFLSPGYQDNLGWGYATALGAQHARPDVPVVSINGDGGFMFTASELATAMRHRIPLTAIVFADGAFGNVKRIQQEHYGNRLIATDLANPDFVKFAESFGARGVRAHGPEELRMALRDSFKAGEPSVIEVPVGAMPSPWEFLHMPPVRGKTIR</sequence>
<dbReference type="Gene3D" id="3.40.50.970">
    <property type="match status" value="2"/>
</dbReference>
<dbReference type="GO" id="GO:0050660">
    <property type="term" value="F:flavin adenine dinucleotide binding"/>
    <property type="evidence" value="ECO:0007669"/>
    <property type="project" value="TreeGrafter"/>
</dbReference>
<dbReference type="InterPro" id="IPR000399">
    <property type="entry name" value="TPP-bd_CS"/>
</dbReference>
<dbReference type="GO" id="GO:0003984">
    <property type="term" value="F:acetolactate synthase activity"/>
    <property type="evidence" value="ECO:0007669"/>
    <property type="project" value="TreeGrafter"/>
</dbReference>
<dbReference type="Proteomes" id="UP000263993">
    <property type="component" value="Unassembled WGS sequence"/>
</dbReference>
<keyword evidence="8" id="KW-1185">Reference proteome</keyword>
<dbReference type="NCBIfam" id="NF006122">
    <property type="entry name" value="PRK08266.1"/>
    <property type="match status" value="1"/>
</dbReference>